<keyword evidence="1" id="KW-1133">Transmembrane helix</keyword>
<gene>
    <name evidence="3" type="ORF">B0T19DRAFT_193848</name>
</gene>
<dbReference type="Proteomes" id="UP001286456">
    <property type="component" value="Unassembled WGS sequence"/>
</dbReference>
<evidence type="ECO:0000256" key="1">
    <source>
        <dbReference type="SAM" id="Phobius"/>
    </source>
</evidence>
<dbReference type="AlphaFoldDB" id="A0AAE0IP01"/>
<feature type="signal peptide" evidence="2">
    <location>
        <begin position="1"/>
        <end position="21"/>
    </location>
</feature>
<feature type="transmembrane region" description="Helical" evidence="1">
    <location>
        <begin position="126"/>
        <end position="148"/>
    </location>
</feature>
<keyword evidence="1" id="KW-0812">Transmembrane</keyword>
<keyword evidence="2" id="KW-0732">Signal</keyword>
<feature type="chain" id="PRO_5042181547" evidence="2">
    <location>
        <begin position="22"/>
        <end position="166"/>
    </location>
</feature>
<feature type="transmembrane region" description="Helical" evidence="1">
    <location>
        <begin position="31"/>
        <end position="53"/>
    </location>
</feature>
<proteinExistence type="predicted"/>
<sequence length="166" mass="18611">MGPWNFFLFFVFLVLWSPSLGGSLYCAILRRFSSIIALHGSLFYVYVCCVLCVDKEVKEIPLCVNVPMAGRGGSQWGIGGRVGGGCVRGREWLFCNSAFFCSYIYFFIYLFWLFRVCSRLHHTWGFATSIASIIFTLGLPALACALLSSAATSKDRARQTFRPLIL</sequence>
<organism evidence="3 4">
    <name type="scientific">Cercophora scortea</name>
    <dbReference type="NCBI Taxonomy" id="314031"/>
    <lineage>
        <taxon>Eukaryota</taxon>
        <taxon>Fungi</taxon>
        <taxon>Dikarya</taxon>
        <taxon>Ascomycota</taxon>
        <taxon>Pezizomycotina</taxon>
        <taxon>Sordariomycetes</taxon>
        <taxon>Sordariomycetidae</taxon>
        <taxon>Sordariales</taxon>
        <taxon>Lasiosphaeriaceae</taxon>
        <taxon>Cercophora</taxon>
    </lineage>
</organism>
<evidence type="ECO:0000256" key="2">
    <source>
        <dbReference type="SAM" id="SignalP"/>
    </source>
</evidence>
<keyword evidence="1" id="KW-0472">Membrane</keyword>
<evidence type="ECO:0000313" key="3">
    <source>
        <dbReference type="EMBL" id="KAK3328522.1"/>
    </source>
</evidence>
<keyword evidence="4" id="KW-1185">Reference proteome</keyword>
<comment type="caution">
    <text evidence="3">The sequence shown here is derived from an EMBL/GenBank/DDBJ whole genome shotgun (WGS) entry which is preliminary data.</text>
</comment>
<evidence type="ECO:0000313" key="4">
    <source>
        <dbReference type="Proteomes" id="UP001286456"/>
    </source>
</evidence>
<protein>
    <submittedName>
        <fullName evidence="3">Uncharacterized protein</fullName>
    </submittedName>
</protein>
<name>A0AAE0IP01_9PEZI</name>
<reference evidence="3" key="2">
    <citation type="submission" date="2023-06" db="EMBL/GenBank/DDBJ databases">
        <authorList>
            <consortium name="Lawrence Berkeley National Laboratory"/>
            <person name="Haridas S."/>
            <person name="Hensen N."/>
            <person name="Bonometti L."/>
            <person name="Westerberg I."/>
            <person name="Brannstrom I.O."/>
            <person name="Guillou S."/>
            <person name="Cros-Aarteil S."/>
            <person name="Calhoun S."/>
            <person name="Kuo A."/>
            <person name="Mondo S."/>
            <person name="Pangilinan J."/>
            <person name="Riley R."/>
            <person name="Labutti K."/>
            <person name="Andreopoulos B."/>
            <person name="Lipzen A."/>
            <person name="Chen C."/>
            <person name="Yanf M."/>
            <person name="Daum C."/>
            <person name="Ng V."/>
            <person name="Clum A."/>
            <person name="Steindorff A."/>
            <person name="Ohm R."/>
            <person name="Martin F."/>
            <person name="Silar P."/>
            <person name="Natvig D."/>
            <person name="Lalanne C."/>
            <person name="Gautier V."/>
            <person name="Ament-Velasquez S.L."/>
            <person name="Kruys A."/>
            <person name="Hutchinson M.I."/>
            <person name="Powell A.J."/>
            <person name="Barry K."/>
            <person name="Miller A.N."/>
            <person name="Grigoriev I.V."/>
            <person name="Debuchy R."/>
            <person name="Gladieux P."/>
            <person name="Thoren M.H."/>
            <person name="Johannesson H."/>
        </authorList>
    </citation>
    <scope>NUCLEOTIDE SEQUENCE</scope>
    <source>
        <strain evidence="3">SMH4131-1</strain>
    </source>
</reference>
<reference evidence="3" key="1">
    <citation type="journal article" date="2023" name="Mol. Phylogenet. Evol.">
        <title>Genome-scale phylogeny and comparative genomics of the fungal order Sordariales.</title>
        <authorList>
            <person name="Hensen N."/>
            <person name="Bonometti L."/>
            <person name="Westerberg I."/>
            <person name="Brannstrom I.O."/>
            <person name="Guillou S."/>
            <person name="Cros-Aarteil S."/>
            <person name="Calhoun S."/>
            <person name="Haridas S."/>
            <person name="Kuo A."/>
            <person name="Mondo S."/>
            <person name="Pangilinan J."/>
            <person name="Riley R."/>
            <person name="LaButti K."/>
            <person name="Andreopoulos B."/>
            <person name="Lipzen A."/>
            <person name="Chen C."/>
            <person name="Yan M."/>
            <person name="Daum C."/>
            <person name="Ng V."/>
            <person name="Clum A."/>
            <person name="Steindorff A."/>
            <person name="Ohm R.A."/>
            <person name="Martin F."/>
            <person name="Silar P."/>
            <person name="Natvig D.O."/>
            <person name="Lalanne C."/>
            <person name="Gautier V."/>
            <person name="Ament-Velasquez S.L."/>
            <person name="Kruys A."/>
            <person name="Hutchinson M.I."/>
            <person name="Powell A.J."/>
            <person name="Barry K."/>
            <person name="Miller A.N."/>
            <person name="Grigoriev I.V."/>
            <person name="Debuchy R."/>
            <person name="Gladieux P."/>
            <person name="Hiltunen Thoren M."/>
            <person name="Johannesson H."/>
        </authorList>
    </citation>
    <scope>NUCLEOTIDE SEQUENCE</scope>
    <source>
        <strain evidence="3">SMH4131-1</strain>
    </source>
</reference>
<feature type="transmembrane region" description="Helical" evidence="1">
    <location>
        <begin position="93"/>
        <end position="114"/>
    </location>
</feature>
<dbReference type="EMBL" id="JAUEPO010000003">
    <property type="protein sequence ID" value="KAK3328522.1"/>
    <property type="molecule type" value="Genomic_DNA"/>
</dbReference>
<accession>A0AAE0IP01</accession>